<dbReference type="InterPro" id="IPR036598">
    <property type="entry name" value="GOLD_dom_sf"/>
</dbReference>
<dbReference type="PROSITE" id="PS50003">
    <property type="entry name" value="PH_DOMAIN"/>
    <property type="match status" value="1"/>
</dbReference>
<accession>A0A1E3PZA2</accession>
<feature type="compositionally biased region" description="Polar residues" evidence="2">
    <location>
        <begin position="46"/>
        <end position="66"/>
    </location>
</feature>
<dbReference type="SUPFAM" id="SSF50729">
    <property type="entry name" value="PH domain-like"/>
    <property type="match status" value="1"/>
</dbReference>
<dbReference type="InterPro" id="IPR001849">
    <property type="entry name" value="PH_domain"/>
</dbReference>
<dbReference type="AlphaFoldDB" id="A0A1E3PZA2"/>
<evidence type="ECO:0000259" key="3">
    <source>
        <dbReference type="PROSITE" id="PS50003"/>
    </source>
</evidence>
<feature type="domain" description="GOLD" evidence="4">
    <location>
        <begin position="1"/>
        <end position="153"/>
    </location>
</feature>
<evidence type="ECO:0000256" key="1">
    <source>
        <dbReference type="ARBA" id="ARBA00008842"/>
    </source>
</evidence>
<keyword evidence="6" id="KW-1185">Reference proteome</keyword>
<dbReference type="Gene3D" id="2.30.29.30">
    <property type="entry name" value="Pleckstrin-homology domain (PH domain)/Phosphotyrosine-binding domain (PTB)"/>
    <property type="match status" value="1"/>
</dbReference>
<evidence type="ECO:0008006" key="7">
    <source>
        <dbReference type="Google" id="ProtNLM"/>
    </source>
</evidence>
<dbReference type="Pfam" id="PF15409">
    <property type="entry name" value="PH_8"/>
    <property type="match status" value="1"/>
</dbReference>
<sequence>METLEVHSKAFLIKWILVPDNCSIQWQLKPNRKSINFGIFRRPPGSNDTSSRSSQPQSAQLGRLRSSSVATIVPPTPGAGSTMTSTSVSAASLDERLVHSGLQPVYWLGKCHANVILKGSYIVASGSGGMFAFVFDNTFSKTLSKTIQFAQSILFVKDADLLAGRSATTVTLPPINRRRRKSAVPGVQQPPLPDNQSTVNAGDDASGTVKTGSVPAPGVDDRYHSGILLKKRRKKLQGYAKRYFALDSDAGMLSYYHDVSSSLLRGSIPLAIAAVSVKPQSREIFIDSGAEIWNLRATSVNDFESWKNALERARTLVLANEPARPQTQPSSPSAISPATTIPLTDKDWSRMEIIGEKLNEALLLCRKLGGGSPYLSPDDFGRGSGGGYFGLDAMVEIL</sequence>
<feature type="region of interest" description="Disordered" evidence="2">
    <location>
        <begin position="41"/>
        <end position="66"/>
    </location>
</feature>
<dbReference type="Gene3D" id="2.60.120.680">
    <property type="entry name" value="GOLD domain"/>
    <property type="match status" value="1"/>
</dbReference>
<gene>
    <name evidence="5" type="ORF">LIPSTDRAFT_106605</name>
</gene>
<dbReference type="OrthoDB" id="1854502at2759"/>
<dbReference type="EMBL" id="KV454299">
    <property type="protein sequence ID" value="ODQ70716.1"/>
    <property type="molecule type" value="Genomic_DNA"/>
</dbReference>
<dbReference type="InterPro" id="IPR011993">
    <property type="entry name" value="PH-like_dom_sf"/>
</dbReference>
<evidence type="ECO:0000313" key="6">
    <source>
        <dbReference type="Proteomes" id="UP000094385"/>
    </source>
</evidence>
<dbReference type="PROSITE" id="PS50866">
    <property type="entry name" value="GOLD"/>
    <property type="match status" value="1"/>
</dbReference>
<feature type="domain" description="PH" evidence="3">
    <location>
        <begin position="221"/>
        <end position="315"/>
    </location>
</feature>
<dbReference type="GO" id="GO:0006869">
    <property type="term" value="P:lipid transport"/>
    <property type="evidence" value="ECO:0007669"/>
    <property type="project" value="UniProtKB-ARBA"/>
</dbReference>
<feature type="region of interest" description="Disordered" evidence="2">
    <location>
        <begin position="175"/>
        <end position="218"/>
    </location>
</feature>
<evidence type="ECO:0000256" key="2">
    <source>
        <dbReference type="SAM" id="MobiDB-lite"/>
    </source>
</evidence>
<dbReference type="STRING" id="675824.A0A1E3PZA2"/>
<dbReference type="SMART" id="SM00233">
    <property type="entry name" value="PH"/>
    <property type="match status" value="1"/>
</dbReference>
<feature type="region of interest" description="Disordered" evidence="2">
    <location>
        <begin position="321"/>
        <end position="341"/>
    </location>
</feature>
<dbReference type="InterPro" id="IPR009038">
    <property type="entry name" value="GOLD_dom"/>
</dbReference>
<organism evidence="5 6">
    <name type="scientific">Lipomyces starkeyi NRRL Y-11557</name>
    <dbReference type="NCBI Taxonomy" id="675824"/>
    <lineage>
        <taxon>Eukaryota</taxon>
        <taxon>Fungi</taxon>
        <taxon>Dikarya</taxon>
        <taxon>Ascomycota</taxon>
        <taxon>Saccharomycotina</taxon>
        <taxon>Lipomycetes</taxon>
        <taxon>Lipomycetales</taxon>
        <taxon>Lipomycetaceae</taxon>
        <taxon>Lipomyces</taxon>
    </lineage>
</organism>
<evidence type="ECO:0000313" key="5">
    <source>
        <dbReference type="EMBL" id="ODQ70716.1"/>
    </source>
</evidence>
<evidence type="ECO:0000259" key="4">
    <source>
        <dbReference type="PROSITE" id="PS50866"/>
    </source>
</evidence>
<proteinExistence type="inferred from homology"/>
<protein>
    <recommendedName>
        <fullName evidence="7">PH domain-containing protein</fullName>
    </recommendedName>
</protein>
<name>A0A1E3PZA2_LIPST</name>
<comment type="similarity">
    <text evidence="1">Belongs to the OSBP family.</text>
</comment>
<feature type="compositionally biased region" description="Low complexity" evidence="2">
    <location>
        <begin position="325"/>
        <end position="341"/>
    </location>
</feature>
<dbReference type="InterPro" id="IPR041680">
    <property type="entry name" value="PH_8"/>
</dbReference>
<dbReference type="CDD" id="cd13289">
    <property type="entry name" value="PH_Osh3p_yeast"/>
    <property type="match status" value="1"/>
</dbReference>
<reference evidence="5 6" key="1">
    <citation type="journal article" date="2016" name="Proc. Natl. Acad. Sci. U.S.A.">
        <title>Comparative genomics of biotechnologically important yeasts.</title>
        <authorList>
            <person name="Riley R."/>
            <person name="Haridas S."/>
            <person name="Wolfe K.H."/>
            <person name="Lopes M.R."/>
            <person name="Hittinger C.T."/>
            <person name="Goeker M."/>
            <person name="Salamov A.A."/>
            <person name="Wisecaver J.H."/>
            <person name="Long T.M."/>
            <person name="Calvey C.H."/>
            <person name="Aerts A.L."/>
            <person name="Barry K.W."/>
            <person name="Choi C."/>
            <person name="Clum A."/>
            <person name="Coughlan A.Y."/>
            <person name="Deshpande S."/>
            <person name="Douglass A.P."/>
            <person name="Hanson S.J."/>
            <person name="Klenk H.-P."/>
            <person name="LaButti K.M."/>
            <person name="Lapidus A."/>
            <person name="Lindquist E.A."/>
            <person name="Lipzen A.M."/>
            <person name="Meier-Kolthoff J.P."/>
            <person name="Ohm R.A."/>
            <person name="Otillar R.P."/>
            <person name="Pangilinan J.L."/>
            <person name="Peng Y."/>
            <person name="Rokas A."/>
            <person name="Rosa C.A."/>
            <person name="Scheuner C."/>
            <person name="Sibirny A.A."/>
            <person name="Slot J.C."/>
            <person name="Stielow J.B."/>
            <person name="Sun H."/>
            <person name="Kurtzman C.P."/>
            <person name="Blackwell M."/>
            <person name="Grigoriev I.V."/>
            <person name="Jeffries T.W."/>
        </authorList>
    </citation>
    <scope>NUCLEOTIDE SEQUENCE [LARGE SCALE GENOMIC DNA]</scope>
    <source>
        <strain evidence="5 6">NRRL Y-11557</strain>
    </source>
</reference>
<dbReference type="SUPFAM" id="SSF101576">
    <property type="entry name" value="Supernatant protein factor (SPF), C-terminal domain"/>
    <property type="match status" value="1"/>
</dbReference>
<dbReference type="Proteomes" id="UP000094385">
    <property type="component" value="Unassembled WGS sequence"/>
</dbReference>